<keyword evidence="4" id="KW-0694">RNA-binding</keyword>
<dbReference type="Proteomes" id="UP000289738">
    <property type="component" value="Chromosome A05"/>
</dbReference>
<dbReference type="GO" id="GO:0003677">
    <property type="term" value="F:DNA binding"/>
    <property type="evidence" value="ECO:0007669"/>
    <property type="project" value="UniProtKB-KW"/>
</dbReference>
<comment type="caution">
    <text evidence="6">The sequence shown here is derived from an EMBL/GenBank/DDBJ whole genome shotgun (WGS) entry which is preliminary data.</text>
</comment>
<evidence type="ECO:0000313" key="6">
    <source>
        <dbReference type="EMBL" id="RYR57043.1"/>
    </source>
</evidence>
<evidence type="ECO:0000256" key="2">
    <source>
        <dbReference type="ARBA" id="ARBA00022771"/>
    </source>
</evidence>
<evidence type="ECO:0000256" key="5">
    <source>
        <dbReference type="ARBA" id="ARBA00023125"/>
    </source>
</evidence>
<keyword evidence="7" id="KW-1185">Reference proteome</keyword>
<evidence type="ECO:0000256" key="3">
    <source>
        <dbReference type="ARBA" id="ARBA00022833"/>
    </source>
</evidence>
<dbReference type="GO" id="GO:0003723">
    <property type="term" value="F:RNA binding"/>
    <property type="evidence" value="ECO:0007669"/>
    <property type="project" value="UniProtKB-KW"/>
</dbReference>
<evidence type="ECO:0000256" key="1">
    <source>
        <dbReference type="ARBA" id="ARBA00022723"/>
    </source>
</evidence>
<dbReference type="GO" id="GO:0008270">
    <property type="term" value="F:zinc ion binding"/>
    <property type="evidence" value="ECO:0007669"/>
    <property type="project" value="UniProtKB-KW"/>
</dbReference>
<gene>
    <name evidence="6" type="ORF">Ahy_A05g022789</name>
</gene>
<accession>A0A445D1H2</accession>
<dbReference type="STRING" id="3818.A0A445D1H2"/>
<dbReference type="PANTHER" id="PTHR24009">
    <property type="entry name" value="RNA-BINDING (RRM/RBD/RNP MOTIFS)"/>
    <property type="match status" value="1"/>
</dbReference>
<sequence>MFGFVTFIDPQTVKTILDKGNLHYVRESRVLVKPYREKSKVIERKYADRIQHSMCYSPHHIDIDSEMNSIPRSCGDVRSLMRQLMEEQEQALEPIEMQRRRLAALQFAQNSVYFTPFLLLHKWNENFRRSFQFQLSSSRIFQKHPHKEI</sequence>
<reference evidence="6 7" key="1">
    <citation type="submission" date="2019-01" db="EMBL/GenBank/DDBJ databases">
        <title>Sequencing of cultivated peanut Arachis hypogaea provides insights into genome evolution and oil improvement.</title>
        <authorList>
            <person name="Chen X."/>
        </authorList>
    </citation>
    <scope>NUCLEOTIDE SEQUENCE [LARGE SCALE GENOMIC DNA]</scope>
    <source>
        <strain evidence="7">cv. Fuhuasheng</strain>
        <tissue evidence="6">Leaves</tissue>
    </source>
</reference>
<organism evidence="6 7">
    <name type="scientific">Arachis hypogaea</name>
    <name type="common">Peanut</name>
    <dbReference type="NCBI Taxonomy" id="3818"/>
    <lineage>
        <taxon>Eukaryota</taxon>
        <taxon>Viridiplantae</taxon>
        <taxon>Streptophyta</taxon>
        <taxon>Embryophyta</taxon>
        <taxon>Tracheophyta</taxon>
        <taxon>Spermatophyta</taxon>
        <taxon>Magnoliopsida</taxon>
        <taxon>eudicotyledons</taxon>
        <taxon>Gunneridae</taxon>
        <taxon>Pentapetalae</taxon>
        <taxon>rosids</taxon>
        <taxon>fabids</taxon>
        <taxon>Fabales</taxon>
        <taxon>Fabaceae</taxon>
        <taxon>Papilionoideae</taxon>
        <taxon>50 kb inversion clade</taxon>
        <taxon>dalbergioids sensu lato</taxon>
        <taxon>Dalbergieae</taxon>
        <taxon>Pterocarpus clade</taxon>
        <taxon>Arachis</taxon>
    </lineage>
</organism>
<evidence type="ECO:0000256" key="4">
    <source>
        <dbReference type="ARBA" id="ARBA00022884"/>
    </source>
</evidence>
<keyword evidence="2" id="KW-0863">Zinc-finger</keyword>
<keyword evidence="3" id="KW-0862">Zinc</keyword>
<keyword evidence="5" id="KW-0238">DNA-binding</keyword>
<proteinExistence type="predicted"/>
<dbReference type="PANTHER" id="PTHR24009:SF0">
    <property type="entry name" value="ZINC FINGER CCCH DOMAIN-CONTAINING PROTEIN 18"/>
    <property type="match status" value="1"/>
</dbReference>
<keyword evidence="1" id="KW-0479">Metal-binding</keyword>
<dbReference type="EMBL" id="SDMP01000005">
    <property type="protein sequence ID" value="RYR57043.1"/>
    <property type="molecule type" value="Genomic_DNA"/>
</dbReference>
<protein>
    <recommendedName>
        <fullName evidence="8">RRM domain-containing protein</fullName>
    </recommendedName>
</protein>
<evidence type="ECO:0000313" key="7">
    <source>
        <dbReference type="Proteomes" id="UP000289738"/>
    </source>
</evidence>
<name>A0A445D1H2_ARAHY</name>
<evidence type="ECO:0008006" key="8">
    <source>
        <dbReference type="Google" id="ProtNLM"/>
    </source>
</evidence>
<dbReference type="AlphaFoldDB" id="A0A445D1H2"/>